<dbReference type="NCBIfam" id="NF003740">
    <property type="entry name" value="PRK05337.1"/>
    <property type="match status" value="1"/>
</dbReference>
<organism evidence="12 13">
    <name type="scientific">Sterolibacterium denitrificans</name>
    <dbReference type="NCBI Taxonomy" id="157592"/>
    <lineage>
        <taxon>Bacteria</taxon>
        <taxon>Pseudomonadati</taxon>
        <taxon>Pseudomonadota</taxon>
        <taxon>Betaproteobacteria</taxon>
        <taxon>Nitrosomonadales</taxon>
        <taxon>Sterolibacteriaceae</taxon>
        <taxon>Sterolibacterium</taxon>
    </lineage>
</organism>
<evidence type="ECO:0000313" key="12">
    <source>
        <dbReference type="EMBL" id="SMB26118.1"/>
    </source>
</evidence>
<dbReference type="GO" id="GO:0009252">
    <property type="term" value="P:peptidoglycan biosynthetic process"/>
    <property type="evidence" value="ECO:0007669"/>
    <property type="project" value="UniProtKB-KW"/>
</dbReference>
<evidence type="ECO:0000259" key="11">
    <source>
        <dbReference type="Pfam" id="PF00933"/>
    </source>
</evidence>
<feature type="binding site" evidence="10">
    <location>
        <position position="73"/>
    </location>
    <ligand>
        <name>substrate</name>
    </ligand>
</feature>
<comment type="function">
    <text evidence="10">Plays a role in peptidoglycan recycling by cleaving the terminal beta-1,4-linked N-acetylglucosamine (GlcNAc) from peptide-linked peptidoglycan fragments, giving rise to free GlcNAc, anhydro-N-acetylmuramic acid and anhydro-N-acetylmuramic acid-linked peptides.</text>
</comment>
<dbReference type="Pfam" id="PF00933">
    <property type="entry name" value="Glyco_hydro_3"/>
    <property type="match status" value="1"/>
</dbReference>
<feature type="binding site" evidence="10">
    <location>
        <begin position="177"/>
        <end position="178"/>
    </location>
    <ligand>
        <name>substrate</name>
    </ligand>
</feature>
<evidence type="ECO:0000256" key="3">
    <source>
        <dbReference type="ARBA" id="ARBA00022618"/>
    </source>
</evidence>
<evidence type="ECO:0000256" key="7">
    <source>
        <dbReference type="ARBA" id="ARBA00023295"/>
    </source>
</evidence>
<keyword evidence="13" id="KW-1185">Reference proteome</keyword>
<dbReference type="InterPro" id="IPR050226">
    <property type="entry name" value="NagZ_Beta-hexosaminidase"/>
</dbReference>
<dbReference type="HAMAP" id="MF_00364">
    <property type="entry name" value="NagZ"/>
    <property type="match status" value="1"/>
</dbReference>
<keyword evidence="8 10" id="KW-0131">Cell cycle</keyword>
<keyword evidence="5 10" id="KW-0133">Cell shape</keyword>
<dbReference type="InterPro" id="IPR001764">
    <property type="entry name" value="Glyco_hydro_3_N"/>
</dbReference>
<dbReference type="InterPro" id="IPR036962">
    <property type="entry name" value="Glyco_hydro_3_N_sf"/>
</dbReference>
<reference evidence="12" key="1">
    <citation type="submission" date="2017-03" db="EMBL/GenBank/DDBJ databases">
        <authorList>
            <consortium name="AG Boll"/>
        </authorList>
    </citation>
    <scope>NUCLEOTIDE SEQUENCE [LARGE SCALE GENOMIC DNA]</scope>
    <source>
        <strain evidence="12">Chol</strain>
    </source>
</reference>
<evidence type="ECO:0000256" key="9">
    <source>
        <dbReference type="ARBA" id="ARBA00023316"/>
    </source>
</evidence>
<dbReference type="GO" id="GO:0004563">
    <property type="term" value="F:beta-N-acetylhexosaminidase activity"/>
    <property type="evidence" value="ECO:0007669"/>
    <property type="project" value="UniProtKB-UniRule"/>
</dbReference>
<dbReference type="GO" id="GO:0005737">
    <property type="term" value="C:cytoplasm"/>
    <property type="evidence" value="ECO:0007669"/>
    <property type="project" value="UniProtKB-SubCell"/>
</dbReference>
<feature type="binding site" evidence="10">
    <location>
        <position position="81"/>
    </location>
    <ligand>
        <name>substrate</name>
    </ligand>
</feature>
<name>A0A7Z7MV94_9PROT</name>
<dbReference type="InterPro" id="IPR019800">
    <property type="entry name" value="Glyco_hydro_3_AS"/>
</dbReference>
<evidence type="ECO:0000256" key="6">
    <source>
        <dbReference type="ARBA" id="ARBA00022984"/>
    </source>
</evidence>
<evidence type="ECO:0000256" key="4">
    <source>
        <dbReference type="ARBA" id="ARBA00022801"/>
    </source>
</evidence>
<keyword evidence="3 10" id="KW-0132">Cell division</keyword>
<gene>
    <name evidence="10 12" type="primary">nagZ</name>
    <name evidence="12" type="ORF">SDENCHOL_20058</name>
</gene>
<dbReference type="Gene3D" id="3.20.20.300">
    <property type="entry name" value="Glycoside hydrolase, family 3, N-terminal domain"/>
    <property type="match status" value="1"/>
</dbReference>
<protein>
    <recommendedName>
        <fullName evidence="10">Beta-hexosaminidase</fullName>
        <ecNumber evidence="10">3.2.1.52</ecNumber>
    </recommendedName>
    <alternativeName>
        <fullName evidence="10">Beta-N-acetylhexosaminidase</fullName>
    </alternativeName>
    <alternativeName>
        <fullName evidence="10">N-acetyl-beta-glucosaminidase</fullName>
    </alternativeName>
</protein>
<dbReference type="GO" id="GO:0005975">
    <property type="term" value="P:carbohydrate metabolic process"/>
    <property type="evidence" value="ECO:0007669"/>
    <property type="project" value="InterPro"/>
</dbReference>
<feature type="domain" description="Glycoside hydrolase family 3 N-terminal" evidence="11">
    <location>
        <begin position="26"/>
        <end position="319"/>
    </location>
</feature>
<proteinExistence type="inferred from homology"/>
<dbReference type="UniPathway" id="UPA00544"/>
<feature type="active site" description="Proton donor/acceptor" evidence="10">
    <location>
        <position position="190"/>
    </location>
</feature>
<keyword evidence="7 10" id="KW-0326">Glycosidase</keyword>
<dbReference type="EC" id="3.2.1.52" evidence="10"/>
<feature type="binding site" evidence="10">
    <location>
        <position position="147"/>
    </location>
    <ligand>
        <name>substrate</name>
    </ligand>
</feature>
<dbReference type="GO" id="GO:0008360">
    <property type="term" value="P:regulation of cell shape"/>
    <property type="evidence" value="ECO:0007669"/>
    <property type="project" value="UniProtKB-KW"/>
</dbReference>
<dbReference type="PROSITE" id="PS00775">
    <property type="entry name" value="GLYCOSYL_HYDROL_F3"/>
    <property type="match status" value="1"/>
</dbReference>
<keyword evidence="6 10" id="KW-0573">Peptidoglycan synthesis</keyword>
<dbReference type="AlphaFoldDB" id="A0A7Z7MV94"/>
<dbReference type="InterPro" id="IPR022956">
    <property type="entry name" value="Beta_hexosaminidase_bac"/>
</dbReference>
<feature type="site" description="Important for catalytic activity" evidence="10">
    <location>
        <position position="188"/>
    </location>
</feature>
<dbReference type="InterPro" id="IPR017853">
    <property type="entry name" value="GH"/>
</dbReference>
<dbReference type="PANTHER" id="PTHR30480:SF13">
    <property type="entry name" value="BETA-HEXOSAMINIDASE"/>
    <property type="match status" value="1"/>
</dbReference>
<dbReference type="GO" id="GO:0051301">
    <property type="term" value="P:cell division"/>
    <property type="evidence" value="ECO:0007669"/>
    <property type="project" value="UniProtKB-KW"/>
</dbReference>
<dbReference type="SUPFAM" id="SSF51445">
    <property type="entry name" value="(Trans)glycosidases"/>
    <property type="match status" value="1"/>
</dbReference>
<dbReference type="GO" id="GO:0071555">
    <property type="term" value="P:cell wall organization"/>
    <property type="evidence" value="ECO:0007669"/>
    <property type="project" value="UniProtKB-KW"/>
</dbReference>
<evidence type="ECO:0000256" key="1">
    <source>
        <dbReference type="ARBA" id="ARBA00001231"/>
    </source>
</evidence>
<dbReference type="Proteomes" id="UP000242886">
    <property type="component" value="Chromosome SDENCHOL"/>
</dbReference>
<comment type="catalytic activity">
    <reaction evidence="1 10">
        <text>Hydrolysis of terminal non-reducing N-acetyl-D-hexosamine residues in N-acetyl-beta-D-hexosaminides.</text>
        <dbReference type="EC" id="3.2.1.52"/>
    </reaction>
</comment>
<evidence type="ECO:0000256" key="10">
    <source>
        <dbReference type="HAMAP-Rule" id="MF_00364"/>
    </source>
</evidence>
<evidence type="ECO:0000313" key="13">
    <source>
        <dbReference type="Proteomes" id="UP000242886"/>
    </source>
</evidence>
<dbReference type="EMBL" id="LT837803">
    <property type="protein sequence ID" value="SMB26118.1"/>
    <property type="molecule type" value="Genomic_DNA"/>
</dbReference>
<keyword evidence="9 10" id="KW-0961">Cell wall biogenesis/degradation</keyword>
<comment type="pathway">
    <text evidence="10">Cell wall biogenesis; peptidoglycan recycling.</text>
</comment>
<evidence type="ECO:0000256" key="5">
    <source>
        <dbReference type="ARBA" id="ARBA00022960"/>
    </source>
</evidence>
<evidence type="ECO:0000256" key="8">
    <source>
        <dbReference type="ARBA" id="ARBA00023306"/>
    </source>
</evidence>
<dbReference type="PANTHER" id="PTHR30480">
    <property type="entry name" value="BETA-HEXOSAMINIDASE-RELATED"/>
    <property type="match status" value="1"/>
</dbReference>
<sequence length="348" mass="37775">MNSMHRPLSLPLGPLMIDIAGIELTELDRQRLSHPLVGGMILFARNYENPEQLTCLCAEIHALRTPPLPIAVDHEGGRVQRFREGFTCLPPMRALGDWWDREPEAALAAAHDIGYVLATELRARGVDLSFAPVLDLDYGASEVIGNRAFHRDPRVVAALAGALIDGLHQAGMIACGKHFPGHGHVAADSHVAIPRDERSLDELAEDMAPYRGLALDGVMPAHVIYPCVDAQPAGFSSRWLKILREELNFDGVIFSDDLSMEGASVAGDIVARAEAAWAAGCDMLLICNDADAVAAILARWQPAQDDARFRESSQRIARLLPCGPAPVWAALAQDAVWQRGRQLISSLA</sequence>
<dbReference type="GO" id="GO:0009254">
    <property type="term" value="P:peptidoglycan turnover"/>
    <property type="evidence" value="ECO:0007669"/>
    <property type="project" value="UniProtKB-UniRule"/>
</dbReference>
<comment type="subcellular location">
    <subcellularLocation>
        <location evidence="10">Cytoplasm</location>
    </subcellularLocation>
</comment>
<keyword evidence="4 10" id="KW-0378">Hydrolase</keyword>
<comment type="similarity">
    <text evidence="10">Belongs to the glycosyl hydrolase 3 family. NagZ subfamily.</text>
</comment>
<keyword evidence="2 10" id="KW-0963">Cytoplasm</keyword>
<feature type="active site" description="Nucleophile" evidence="10">
    <location>
        <position position="256"/>
    </location>
</feature>
<accession>A0A7Z7MV94</accession>
<evidence type="ECO:0000256" key="2">
    <source>
        <dbReference type="ARBA" id="ARBA00022490"/>
    </source>
</evidence>